<organism evidence="3 4">
    <name type="scientific">Bartonella apis</name>
    <dbReference type="NCBI Taxonomy" id="1686310"/>
    <lineage>
        <taxon>Bacteria</taxon>
        <taxon>Pseudomonadati</taxon>
        <taxon>Pseudomonadota</taxon>
        <taxon>Alphaproteobacteria</taxon>
        <taxon>Hyphomicrobiales</taxon>
        <taxon>Bartonellaceae</taxon>
        <taxon>Bartonella</taxon>
    </lineage>
</organism>
<protein>
    <submittedName>
        <fullName evidence="3">Nucleotide-binding universal stress protein, UspA family</fullName>
    </submittedName>
</protein>
<reference evidence="3 4" key="1">
    <citation type="submission" date="2016-12" db="EMBL/GenBank/DDBJ databases">
        <title>Comparative genomics of Bartonella apis.</title>
        <authorList>
            <person name="Engel P."/>
        </authorList>
    </citation>
    <scope>NUCLEOTIDE SEQUENCE [LARGE SCALE GENOMIC DNA]</scope>
    <source>
        <strain evidence="3 4">PEB0149</strain>
    </source>
</reference>
<comment type="caution">
    <text evidence="3">The sequence shown here is derived from an EMBL/GenBank/DDBJ whole genome shotgun (WGS) entry which is preliminary data.</text>
</comment>
<evidence type="ECO:0000313" key="4">
    <source>
        <dbReference type="Proteomes" id="UP000187344"/>
    </source>
</evidence>
<evidence type="ECO:0000256" key="1">
    <source>
        <dbReference type="ARBA" id="ARBA00008791"/>
    </source>
</evidence>
<dbReference type="EMBL" id="LXYT01000002">
    <property type="protein sequence ID" value="OLY43372.1"/>
    <property type="molecule type" value="Genomic_DNA"/>
</dbReference>
<keyword evidence="4" id="KW-1185">Reference proteome</keyword>
<dbReference type="PANTHER" id="PTHR46268:SF6">
    <property type="entry name" value="UNIVERSAL STRESS PROTEIN UP12"/>
    <property type="match status" value="1"/>
</dbReference>
<feature type="domain" description="UspA" evidence="2">
    <location>
        <begin position="219"/>
        <end position="288"/>
    </location>
</feature>
<dbReference type="AlphaFoldDB" id="A0A1R0F8Y9"/>
<dbReference type="PANTHER" id="PTHR46268">
    <property type="entry name" value="STRESS RESPONSE PROTEIN NHAX"/>
    <property type="match status" value="1"/>
</dbReference>
<evidence type="ECO:0000313" key="3">
    <source>
        <dbReference type="EMBL" id="OLY43372.1"/>
    </source>
</evidence>
<dbReference type="InterPro" id="IPR006016">
    <property type="entry name" value="UspA"/>
</dbReference>
<accession>A0A1R0F8Y9</accession>
<sequence length="301" mass="33816">MKEPILALVDSSIYWKSVCDLALWAAQQFDAPIRLLNVLENMADDAVIPPDIAKDIDDRFYTDFIGKIRDHSASYARLMQELGQTLLEDAKNYIEERGGRDVDTRLRFDSLSDAIRFYGKTSPLIVIGKQGQKTLNVTGVAKVGGNFETIIRASPVPVLAATIDVKPIKKALFLYDSEFKWKLITDYFNHFHLFSDKTIVLACSKYASSSVSEDIEKLVRELASAKIQVSPLLLDDDRDGENINRIVDENNIDMIILSAFNKDKITSLIYGSIPGSLIQKLKVPTLIVGSGLEKDRWIERN</sequence>
<dbReference type="Gene3D" id="3.40.50.12370">
    <property type="match status" value="1"/>
</dbReference>
<name>A0A1R0F8Y9_9HYPH</name>
<evidence type="ECO:0000259" key="2">
    <source>
        <dbReference type="Pfam" id="PF00582"/>
    </source>
</evidence>
<proteinExistence type="inferred from homology"/>
<dbReference type="Pfam" id="PF00582">
    <property type="entry name" value="Usp"/>
    <property type="match status" value="2"/>
</dbReference>
<dbReference type="RefSeq" id="WP_075870245.1">
    <property type="nucleotide sequence ID" value="NZ_LXYT01000002.1"/>
</dbReference>
<feature type="domain" description="UspA" evidence="2">
    <location>
        <begin position="3"/>
        <end position="160"/>
    </location>
</feature>
<dbReference type="Proteomes" id="UP000187344">
    <property type="component" value="Unassembled WGS sequence"/>
</dbReference>
<comment type="similarity">
    <text evidence="1">Belongs to the universal stress protein A family.</text>
</comment>
<gene>
    <name evidence="3" type="ORF">PEB0149_007980</name>
</gene>
<dbReference type="OrthoDB" id="9804721at2"/>
<dbReference type="SUPFAM" id="SSF52402">
    <property type="entry name" value="Adenine nucleotide alpha hydrolases-like"/>
    <property type="match status" value="2"/>
</dbReference>